<reference evidence="2" key="2">
    <citation type="journal article" date="2018" name="Plant J.">
        <title>The Sorghum bicolor reference genome: improved assembly, gene annotations, a transcriptome atlas, and signatures of genome organization.</title>
        <authorList>
            <person name="McCormick R.F."/>
            <person name="Truong S.K."/>
            <person name="Sreedasyam A."/>
            <person name="Jenkins J."/>
            <person name="Shu S."/>
            <person name="Sims D."/>
            <person name="Kennedy M."/>
            <person name="Amirebrahimi M."/>
            <person name="Weers B.D."/>
            <person name="McKinley B."/>
            <person name="Mattison A."/>
            <person name="Morishige D.T."/>
            <person name="Grimwood J."/>
            <person name="Schmutz J."/>
            <person name="Mullet J.E."/>
        </authorList>
    </citation>
    <scope>NUCLEOTIDE SEQUENCE [LARGE SCALE GENOMIC DNA]</scope>
    <source>
        <strain evidence="2">cv. BTx623</strain>
    </source>
</reference>
<evidence type="ECO:0000313" key="1">
    <source>
        <dbReference type="EMBL" id="OQU79079.1"/>
    </source>
</evidence>
<dbReference type="InParanoid" id="A0A1Z5R678"/>
<keyword evidence="2" id="KW-1185">Reference proteome</keyword>
<dbReference type="Gramene" id="OQU79079">
    <property type="protein sequence ID" value="OQU79079"/>
    <property type="gene ID" value="SORBI_3008G092466"/>
</dbReference>
<accession>A0A1Z5R678</accession>
<evidence type="ECO:0000313" key="2">
    <source>
        <dbReference type="Proteomes" id="UP000000768"/>
    </source>
</evidence>
<dbReference type="EMBL" id="CM000767">
    <property type="protein sequence ID" value="OQU79079.1"/>
    <property type="molecule type" value="Genomic_DNA"/>
</dbReference>
<name>A0A1Z5R678_SORBI</name>
<sequence>MPLLQSGCHRSRREHTVHLCVPHFTCRSGTFDDTLCCWNLTFCCCNLMNYATATSYMAAAAAATSCNFGNL</sequence>
<protein>
    <submittedName>
        <fullName evidence="1">Uncharacterized protein</fullName>
    </submittedName>
</protein>
<reference evidence="1 2" key="1">
    <citation type="journal article" date="2009" name="Nature">
        <title>The Sorghum bicolor genome and the diversification of grasses.</title>
        <authorList>
            <person name="Paterson A.H."/>
            <person name="Bowers J.E."/>
            <person name="Bruggmann R."/>
            <person name="Dubchak I."/>
            <person name="Grimwood J."/>
            <person name="Gundlach H."/>
            <person name="Haberer G."/>
            <person name="Hellsten U."/>
            <person name="Mitros T."/>
            <person name="Poliakov A."/>
            <person name="Schmutz J."/>
            <person name="Spannagl M."/>
            <person name="Tang H."/>
            <person name="Wang X."/>
            <person name="Wicker T."/>
            <person name="Bharti A.K."/>
            <person name="Chapman J."/>
            <person name="Feltus F.A."/>
            <person name="Gowik U."/>
            <person name="Grigoriev I.V."/>
            <person name="Lyons E."/>
            <person name="Maher C.A."/>
            <person name="Martis M."/>
            <person name="Narechania A."/>
            <person name="Otillar R.P."/>
            <person name="Penning B.W."/>
            <person name="Salamov A.A."/>
            <person name="Wang Y."/>
            <person name="Zhang L."/>
            <person name="Carpita N.C."/>
            <person name="Freeling M."/>
            <person name="Gingle A.R."/>
            <person name="Hash C.T."/>
            <person name="Keller B."/>
            <person name="Klein P."/>
            <person name="Kresovich S."/>
            <person name="McCann M.C."/>
            <person name="Ming R."/>
            <person name="Peterson D.G."/>
            <person name="Mehboob-ur-Rahman"/>
            <person name="Ware D."/>
            <person name="Westhoff P."/>
            <person name="Mayer K.F."/>
            <person name="Messing J."/>
            <person name="Rokhsar D.S."/>
        </authorList>
    </citation>
    <scope>NUCLEOTIDE SEQUENCE [LARGE SCALE GENOMIC DNA]</scope>
    <source>
        <strain evidence="2">cv. BTx623</strain>
    </source>
</reference>
<dbReference type="Proteomes" id="UP000000768">
    <property type="component" value="Chromosome 8"/>
</dbReference>
<organism evidence="1 2">
    <name type="scientific">Sorghum bicolor</name>
    <name type="common">Sorghum</name>
    <name type="synonym">Sorghum vulgare</name>
    <dbReference type="NCBI Taxonomy" id="4558"/>
    <lineage>
        <taxon>Eukaryota</taxon>
        <taxon>Viridiplantae</taxon>
        <taxon>Streptophyta</taxon>
        <taxon>Embryophyta</taxon>
        <taxon>Tracheophyta</taxon>
        <taxon>Spermatophyta</taxon>
        <taxon>Magnoliopsida</taxon>
        <taxon>Liliopsida</taxon>
        <taxon>Poales</taxon>
        <taxon>Poaceae</taxon>
        <taxon>PACMAD clade</taxon>
        <taxon>Panicoideae</taxon>
        <taxon>Andropogonodae</taxon>
        <taxon>Andropogoneae</taxon>
        <taxon>Sorghinae</taxon>
        <taxon>Sorghum</taxon>
    </lineage>
</organism>
<dbReference type="AlphaFoldDB" id="A0A1Z5R678"/>
<gene>
    <name evidence="1" type="ORF">SORBI_3008G092466</name>
</gene>
<proteinExistence type="predicted"/>